<comment type="caution">
    <text evidence="7">The sequence shown here is derived from an EMBL/GenBank/DDBJ whole genome shotgun (WGS) entry which is preliminary data.</text>
</comment>
<evidence type="ECO:0000256" key="1">
    <source>
        <dbReference type="ARBA" id="ARBA00004123"/>
    </source>
</evidence>
<evidence type="ECO:0000256" key="4">
    <source>
        <dbReference type="ARBA" id="ARBA00023054"/>
    </source>
</evidence>
<comment type="subcellular location">
    <subcellularLocation>
        <location evidence="1">Nucleus</location>
    </subcellularLocation>
</comment>
<gene>
    <name evidence="7" type="ORF">Bca52824_003053</name>
</gene>
<keyword evidence="4" id="KW-0175">Coiled coil</keyword>
<keyword evidence="3" id="KW-0802">TPR repeat</keyword>
<organism evidence="7 8">
    <name type="scientific">Brassica carinata</name>
    <name type="common">Ethiopian mustard</name>
    <name type="synonym">Abyssinian cabbage</name>
    <dbReference type="NCBI Taxonomy" id="52824"/>
    <lineage>
        <taxon>Eukaryota</taxon>
        <taxon>Viridiplantae</taxon>
        <taxon>Streptophyta</taxon>
        <taxon>Embryophyta</taxon>
        <taxon>Tracheophyta</taxon>
        <taxon>Spermatophyta</taxon>
        <taxon>Magnoliopsida</taxon>
        <taxon>eudicotyledons</taxon>
        <taxon>Gunneridae</taxon>
        <taxon>Pentapetalae</taxon>
        <taxon>rosids</taxon>
        <taxon>malvids</taxon>
        <taxon>Brassicales</taxon>
        <taxon>Brassicaceae</taxon>
        <taxon>Brassiceae</taxon>
        <taxon>Brassica</taxon>
    </lineage>
</organism>
<sequence>MWSPEDRRTPGIEAIQSFRYLCSFESQDSIDNVLLELYKKSGRIQEEAELLEQKLKTLEHDTRYGDVLEERFQIERYCELVWTILNEKKIDELDKDVASSWSKNLGATLPPDADTSSAKSSLDEDENTSSISDALTYDTEEVDPETSLKAQETAANDAITVEACDKIASFLNLFSRIHGSDVCSEMSSSRSE</sequence>
<dbReference type="PANTHER" id="PTHR36326:SF4">
    <property type="entry name" value="PROTEIN POLLENLESS 3-LIKE 1"/>
    <property type="match status" value="1"/>
</dbReference>
<dbReference type="OrthoDB" id="1726941at2759"/>
<evidence type="ECO:0000313" key="8">
    <source>
        <dbReference type="Proteomes" id="UP000886595"/>
    </source>
</evidence>
<evidence type="ECO:0000256" key="2">
    <source>
        <dbReference type="ARBA" id="ARBA00022737"/>
    </source>
</evidence>
<dbReference type="PANTHER" id="PTHR36326">
    <property type="entry name" value="PROTEIN POLLENLESS 3-LIKE 2"/>
    <property type="match status" value="1"/>
</dbReference>
<evidence type="ECO:0000256" key="3">
    <source>
        <dbReference type="ARBA" id="ARBA00022803"/>
    </source>
</evidence>
<evidence type="ECO:0000256" key="5">
    <source>
        <dbReference type="ARBA" id="ARBA00023242"/>
    </source>
</evidence>
<keyword evidence="8" id="KW-1185">Reference proteome</keyword>
<dbReference type="EMBL" id="JAAMPC010000001">
    <property type="protein sequence ID" value="KAG2331873.1"/>
    <property type="molecule type" value="Genomic_DNA"/>
</dbReference>
<feature type="region of interest" description="Disordered" evidence="6">
    <location>
        <begin position="104"/>
        <end position="143"/>
    </location>
</feature>
<name>A0A8X7WPI7_BRACI</name>
<dbReference type="Proteomes" id="UP000886595">
    <property type="component" value="Unassembled WGS sequence"/>
</dbReference>
<dbReference type="AlphaFoldDB" id="A0A8X7WPI7"/>
<protein>
    <submittedName>
        <fullName evidence="7">Uncharacterized protein</fullName>
    </submittedName>
</protein>
<dbReference type="InterPro" id="IPR044961">
    <property type="entry name" value="MS5/SDI1"/>
</dbReference>
<reference evidence="7 8" key="1">
    <citation type="submission" date="2020-02" db="EMBL/GenBank/DDBJ databases">
        <authorList>
            <person name="Ma Q."/>
            <person name="Huang Y."/>
            <person name="Song X."/>
            <person name="Pei D."/>
        </authorList>
    </citation>
    <scope>NUCLEOTIDE SEQUENCE [LARGE SCALE GENOMIC DNA]</scope>
    <source>
        <strain evidence="7">Sxm20200214</strain>
        <tissue evidence="7">Leaf</tissue>
    </source>
</reference>
<keyword evidence="5" id="KW-0539">Nucleus</keyword>
<proteinExistence type="predicted"/>
<evidence type="ECO:0000313" key="7">
    <source>
        <dbReference type="EMBL" id="KAG2331873.1"/>
    </source>
</evidence>
<keyword evidence="2" id="KW-0677">Repeat</keyword>
<evidence type="ECO:0000256" key="6">
    <source>
        <dbReference type="SAM" id="MobiDB-lite"/>
    </source>
</evidence>
<accession>A0A8X7WPI7</accession>
<dbReference type="GO" id="GO:0005634">
    <property type="term" value="C:nucleus"/>
    <property type="evidence" value="ECO:0007669"/>
    <property type="project" value="UniProtKB-SubCell"/>
</dbReference>